<proteinExistence type="predicted"/>
<dbReference type="Pfam" id="PF14239">
    <property type="entry name" value="RRXRR"/>
    <property type="match status" value="1"/>
</dbReference>
<dbReference type="EMBL" id="CP000529">
    <property type="protein sequence ID" value="ABM37012.1"/>
    <property type="molecule type" value="Genomic_DNA"/>
</dbReference>
<feature type="domain" description="HNH nuclease" evidence="1">
    <location>
        <begin position="205"/>
        <end position="256"/>
    </location>
</feature>
<dbReference type="SMART" id="SM00507">
    <property type="entry name" value="HNHc"/>
    <property type="match status" value="1"/>
</dbReference>
<dbReference type="HOGENOM" id="CLU_036716_0_0_4"/>
<dbReference type="Gene3D" id="1.10.30.50">
    <property type="match status" value="1"/>
</dbReference>
<dbReference type="GO" id="GO:0004519">
    <property type="term" value="F:endonuclease activity"/>
    <property type="evidence" value="ECO:0007669"/>
    <property type="project" value="UniProtKB-KW"/>
</dbReference>
<dbReference type="eggNOG" id="COG1403">
    <property type="taxonomic scope" value="Bacteria"/>
</dbReference>
<keyword evidence="2" id="KW-0540">Nuclease</keyword>
<name>A1VMY4_POLNA</name>
<dbReference type="GO" id="GO:0008270">
    <property type="term" value="F:zinc ion binding"/>
    <property type="evidence" value="ECO:0007669"/>
    <property type="project" value="InterPro"/>
</dbReference>
<dbReference type="InterPro" id="IPR047693">
    <property type="entry name" value="RNA-guided_IscB-like"/>
</dbReference>
<dbReference type="InterPro" id="IPR025938">
    <property type="entry name" value="RRXRR_dom"/>
</dbReference>
<dbReference type="NCBIfam" id="NF040563">
    <property type="entry name" value="guided_IscB"/>
    <property type="match status" value="1"/>
</dbReference>
<dbReference type="STRING" id="365044.Pnap_1699"/>
<dbReference type="KEGG" id="pna:Pnap_1699"/>
<evidence type="ECO:0000313" key="3">
    <source>
        <dbReference type="Proteomes" id="UP000000644"/>
    </source>
</evidence>
<keyword evidence="2" id="KW-0378">Hydrolase</keyword>
<dbReference type="Pfam" id="PF01844">
    <property type="entry name" value="HNH"/>
    <property type="match status" value="1"/>
</dbReference>
<dbReference type="InterPro" id="IPR003615">
    <property type="entry name" value="HNH_nuc"/>
</dbReference>
<accession>A1VMY4</accession>
<dbReference type="CDD" id="cd00085">
    <property type="entry name" value="HNHc"/>
    <property type="match status" value="1"/>
</dbReference>
<organism evidence="2 3">
    <name type="scientific">Polaromonas naphthalenivorans (strain CJ2)</name>
    <dbReference type="NCBI Taxonomy" id="365044"/>
    <lineage>
        <taxon>Bacteria</taxon>
        <taxon>Pseudomonadati</taxon>
        <taxon>Pseudomonadota</taxon>
        <taxon>Betaproteobacteria</taxon>
        <taxon>Burkholderiales</taxon>
        <taxon>Comamonadaceae</taxon>
        <taxon>Polaromonas</taxon>
    </lineage>
</organism>
<gene>
    <name evidence="2" type="ordered locus">Pnap_1699</name>
</gene>
<dbReference type="InterPro" id="IPR052892">
    <property type="entry name" value="NA-targeting_endonuclease"/>
</dbReference>
<dbReference type="Proteomes" id="UP000000644">
    <property type="component" value="Chromosome"/>
</dbReference>
<keyword evidence="3" id="KW-1185">Reference proteome</keyword>
<dbReference type="PANTHER" id="PTHR33877">
    <property type="entry name" value="SLL1193 PROTEIN"/>
    <property type="match status" value="1"/>
</dbReference>
<dbReference type="InterPro" id="IPR002711">
    <property type="entry name" value="HNH"/>
</dbReference>
<dbReference type="PANTHER" id="PTHR33877:SF2">
    <property type="entry name" value="OS07G0170200 PROTEIN"/>
    <property type="match status" value="1"/>
</dbReference>
<evidence type="ECO:0000259" key="1">
    <source>
        <dbReference type="SMART" id="SM00507"/>
    </source>
</evidence>
<evidence type="ECO:0000313" key="2">
    <source>
        <dbReference type="EMBL" id="ABM37012.1"/>
    </source>
</evidence>
<keyword evidence="2" id="KW-0255">Endonuclease</keyword>
<protein>
    <submittedName>
        <fullName evidence="2">HNH endonuclease</fullName>
    </submittedName>
</protein>
<reference evidence="3" key="1">
    <citation type="journal article" date="2009" name="Environ. Microbiol.">
        <title>The genome of Polaromonas naphthalenivorans strain CJ2, isolated from coal tar-contaminated sediment, reveals physiological and metabolic versatility and evolution through extensive horizontal gene transfer.</title>
        <authorList>
            <person name="Yagi J.M."/>
            <person name="Sims D."/>
            <person name="Brettin T."/>
            <person name="Bruce D."/>
            <person name="Madsen E.L."/>
        </authorList>
    </citation>
    <scope>NUCLEOTIDE SEQUENCE [LARGE SCALE GENOMIC DNA]</scope>
    <source>
        <strain evidence="3">CJ2</strain>
    </source>
</reference>
<dbReference type="AlphaFoldDB" id="A1VMY4"/>
<dbReference type="GO" id="GO:0003676">
    <property type="term" value="F:nucleic acid binding"/>
    <property type="evidence" value="ECO:0007669"/>
    <property type="project" value="InterPro"/>
</dbReference>
<sequence length="481" mass="53363">MCRKACVTRPVRAEGFEMAVFVLDRSGRPLMPCTEKRARLLLERGRARVHKMLPFTIRVVDRFAESSEFQALRIKLDPGSKTTGIALVREAERGAVAVLNLFELAHRGRQISKALTARRGHRRLRRGKLRYRAPRFLNRDNKAKGWLAPSLQHRVDTTLAWVNRLEQLAPVSAISTEMVRFDMQALENPEIEGAQYQQGTLAGYEVREYLLEKWGRTCAYCGAKNVPLQIEHIHPKSKSGSDRIGNLTLACQCCNQKKAALPVEVFLARKPELLKRILGQAKRPLKDAAAVNSTRWALVNALKTTGLVVETASGGRTKFNRMALGIPKTHALDAACVGHVNAMTGWHKPTLRLKAMGRGSYQRTRLDKYGSARGYLTRSKSIQGFQTGDMVKAEVTQGKKTGIHTGRVAVRASGSFNIQTRHGLVQGVSHRYCTVVQRGDGYGYQLVAKTDATGTPPKQGDASHPALYLPGLKAEVSRANR</sequence>